<accession>A0A8C5M8I5</accession>
<feature type="transmembrane region" description="Helical" evidence="1">
    <location>
        <begin position="489"/>
        <end position="511"/>
    </location>
</feature>
<reference evidence="3" key="1">
    <citation type="submission" date="2025-08" db="UniProtKB">
        <authorList>
            <consortium name="Ensembl"/>
        </authorList>
    </citation>
    <scope>IDENTIFICATION</scope>
</reference>
<dbReference type="PANTHER" id="PTHR40446">
    <property type="entry name" value="N-ACETYLGLUCOSAMINE-1-PHOSPHODIESTER ALPHA-N-ACETYLGLUCOSAMINIDASE"/>
    <property type="match status" value="1"/>
</dbReference>
<dbReference type="GO" id="GO:0033299">
    <property type="term" value="P:secretion of lysosomal enzymes"/>
    <property type="evidence" value="ECO:0007669"/>
    <property type="project" value="TreeGrafter"/>
</dbReference>
<organism evidence="3 4">
    <name type="scientific">Leptobrachium leishanense</name>
    <name type="common">Leishan spiny toad</name>
    <dbReference type="NCBI Taxonomy" id="445787"/>
    <lineage>
        <taxon>Eukaryota</taxon>
        <taxon>Metazoa</taxon>
        <taxon>Chordata</taxon>
        <taxon>Craniata</taxon>
        <taxon>Vertebrata</taxon>
        <taxon>Euteleostomi</taxon>
        <taxon>Amphibia</taxon>
        <taxon>Batrachia</taxon>
        <taxon>Anura</taxon>
        <taxon>Pelobatoidea</taxon>
        <taxon>Megophryidae</taxon>
        <taxon>Leptobrachium</taxon>
    </lineage>
</organism>
<sequence length="562" mass="61432">MAAPRNAQTPTANQNVWGASSVRLYPGCSGLKDILKFLFIAHYWLHVSARNSLLDDILLPYPLSKHGPNHSHREIRDCLPVTHGNTTYEVWPSNNNTALPVASSKMFASVFPGDAPKTVHGHFTFINNPLKTISVLEPGGDGGCSKNATATVEETIKSTKCLVAQNGGFFNIKSGECLGNVVSNGKLIQNSKGIQNAQFGIKADGTMVFGYLSEEQVLDEENPFVQLVSGVVWLLRKGEIYIKESKLAECDKTQDTGSFDYFVDVISARTAVGHDKDGRLVLFHVDGQTSARGLSLWEMADFLKKQGVINAINLDGGGSATYVVNGTLSNYPSDHCLDPMWRCPRSISTVLCIHEPYCDPPDCNGHGQCVSGECQCTGFWTGPTCSALYCDASNCSMHGVCTEGGCVCENGWIGSSCNNVCPLGFYGQNCQQLCQCANKSFCDHVTGNCTTTQDLNPNEKSKGDSGIEPVTYTTQTHIFQTSKSFCLTGYIWIIITCTLAVLLLVSAAINVKQASCWKERHTEWKYSYQQLNGDMDAVEIYEPWDLKEKEYDQETLNPEAGS</sequence>
<evidence type="ECO:0000256" key="1">
    <source>
        <dbReference type="SAM" id="Phobius"/>
    </source>
</evidence>
<keyword evidence="1" id="KW-0472">Membrane</keyword>
<evidence type="ECO:0000313" key="4">
    <source>
        <dbReference type="Proteomes" id="UP000694569"/>
    </source>
</evidence>
<name>A0A8C5M8I5_9ANUR</name>
<evidence type="ECO:0000259" key="2">
    <source>
        <dbReference type="Pfam" id="PF09992"/>
    </source>
</evidence>
<dbReference type="Gene3D" id="2.170.300.10">
    <property type="entry name" value="Tie2 ligand-binding domain superfamily"/>
    <property type="match status" value="1"/>
</dbReference>
<dbReference type="CDD" id="cd00054">
    <property type="entry name" value="EGF_CA"/>
    <property type="match status" value="1"/>
</dbReference>
<proteinExistence type="predicted"/>
<evidence type="ECO:0000313" key="3">
    <source>
        <dbReference type="Ensembl" id="ENSLLEP00000010527.1"/>
    </source>
</evidence>
<keyword evidence="1" id="KW-0812">Transmembrane</keyword>
<dbReference type="Pfam" id="PF09992">
    <property type="entry name" value="NAGPA"/>
    <property type="match status" value="1"/>
</dbReference>
<gene>
    <name evidence="3" type="primary">NAGPA</name>
</gene>
<dbReference type="OrthoDB" id="192253at2759"/>
<dbReference type="Proteomes" id="UP000694569">
    <property type="component" value="Unplaced"/>
</dbReference>
<keyword evidence="1" id="KW-1133">Transmembrane helix</keyword>
<feature type="domain" description="Phosphodiester glycosidase" evidence="2">
    <location>
        <begin position="160"/>
        <end position="353"/>
    </location>
</feature>
<dbReference type="AlphaFoldDB" id="A0A8C5M8I5"/>
<dbReference type="Pfam" id="PF23106">
    <property type="entry name" value="EGF_Teneurin"/>
    <property type="match status" value="2"/>
</dbReference>
<dbReference type="GeneTree" id="ENSGT01030000234566"/>
<protein>
    <submittedName>
        <fullName evidence="3">N-acetylglucosamine-1-phosphodiester alpha-N-acetylglucosaminidase</fullName>
    </submittedName>
</protein>
<dbReference type="InterPro" id="IPR018711">
    <property type="entry name" value="NAGPA"/>
</dbReference>
<keyword evidence="4" id="KW-1185">Reference proteome</keyword>
<dbReference type="Ensembl" id="ENSLLET00000010937.1">
    <property type="protein sequence ID" value="ENSLLEP00000010527.1"/>
    <property type="gene ID" value="ENSLLEG00000006723.1"/>
</dbReference>
<dbReference type="PANTHER" id="PTHR40446:SF2">
    <property type="entry name" value="N-ACETYLGLUCOSAMINE-1-PHOSPHODIESTER ALPHA-N-ACETYLGLUCOSAMINIDASE"/>
    <property type="match status" value="1"/>
</dbReference>
<reference evidence="3" key="2">
    <citation type="submission" date="2025-09" db="UniProtKB">
        <authorList>
            <consortium name="Ensembl"/>
        </authorList>
    </citation>
    <scope>IDENTIFICATION</scope>
</reference>